<evidence type="ECO:0000256" key="5">
    <source>
        <dbReference type="ARBA" id="ARBA00022840"/>
    </source>
</evidence>
<comment type="caution">
    <text evidence="10">The sequence shown here is derived from an EMBL/GenBank/DDBJ whole genome shotgun (WGS) entry which is preliminary data.</text>
</comment>
<feature type="compositionally biased region" description="Polar residues" evidence="8">
    <location>
        <begin position="192"/>
        <end position="206"/>
    </location>
</feature>
<sequence>MLFLASSQFRFEDGELVLSDSEGQNDQKLAADDRNGSRKSKRKQTFERRNIKKVREHTLNEDAKAAQQAEMERRKRMLAKEGVDQTKFSNIEFLLNDGVSNVDSCLSVVSGDGEGSLASSDAEAIDIPSKKKKGSFEDVSGGQNDESDTEVNFHRETEALIPKTESESYNICDSSEADQSPALDTKDMSHANGPSASANLFGSKWSSGHGGQTQDDAILLGDSDDDHDKTGGSVVIELSDGDDEAEDEEEEVETEICELQDASSYADADGKIVLNPKRTDENEPEVLLPPQIARVIKPHQVSGVRFLYDNVVESLERFHQTDGFGCILAHSMGLGKTIQIIGFLESLFRYCKAQRVLVVVPINTIQNWQAEFEMWVPSERSKRALSKQGTKTEESSMDANESSEIVNSGEGLDIPNDSESNISEATLKPTCELETSASDEVTTSEYAGPEASESSEAPNVNATSNPCARSFKLFVVRDVIKTMTQRHEVT</sequence>
<keyword evidence="6" id="KW-0238">DNA-binding</keyword>
<dbReference type="Proteomes" id="UP000230066">
    <property type="component" value="Unassembled WGS sequence"/>
</dbReference>
<organism evidence="10 11">
    <name type="scientific">Fasciola hepatica</name>
    <name type="common">Liver fluke</name>
    <dbReference type="NCBI Taxonomy" id="6192"/>
    <lineage>
        <taxon>Eukaryota</taxon>
        <taxon>Metazoa</taxon>
        <taxon>Spiralia</taxon>
        <taxon>Lophotrochozoa</taxon>
        <taxon>Platyhelminthes</taxon>
        <taxon>Trematoda</taxon>
        <taxon>Digenea</taxon>
        <taxon>Plagiorchiida</taxon>
        <taxon>Echinostomata</taxon>
        <taxon>Echinostomatoidea</taxon>
        <taxon>Fasciolidae</taxon>
        <taxon>Fasciola</taxon>
    </lineage>
</organism>
<dbReference type="PANTHER" id="PTHR45797">
    <property type="entry name" value="RAD54-LIKE"/>
    <property type="match status" value="1"/>
</dbReference>
<dbReference type="Gene3D" id="3.40.50.10810">
    <property type="entry name" value="Tandem AAA-ATPase domain"/>
    <property type="match status" value="1"/>
</dbReference>
<protein>
    <submittedName>
        <fullName evidence="10">Helicase ARIP4</fullName>
    </submittedName>
</protein>
<keyword evidence="3" id="KW-0547">Nucleotide-binding</keyword>
<evidence type="ECO:0000313" key="10">
    <source>
        <dbReference type="EMBL" id="THD19050.1"/>
    </source>
</evidence>
<feature type="region of interest" description="Disordered" evidence="8">
    <location>
        <begin position="20"/>
        <end position="73"/>
    </location>
</feature>
<evidence type="ECO:0000256" key="7">
    <source>
        <dbReference type="ARBA" id="ARBA00023242"/>
    </source>
</evidence>
<dbReference type="Pfam" id="PF00176">
    <property type="entry name" value="SNF2-rel_dom"/>
    <property type="match status" value="1"/>
</dbReference>
<evidence type="ECO:0000259" key="9">
    <source>
        <dbReference type="Pfam" id="PF00176"/>
    </source>
</evidence>
<evidence type="ECO:0000256" key="6">
    <source>
        <dbReference type="ARBA" id="ARBA00023125"/>
    </source>
</evidence>
<accession>A0A4E0RVZ7</accession>
<dbReference type="InterPro" id="IPR044574">
    <property type="entry name" value="ARIP4-like"/>
</dbReference>
<dbReference type="SUPFAM" id="SSF52540">
    <property type="entry name" value="P-loop containing nucleoside triphosphate hydrolases"/>
    <property type="match status" value="1"/>
</dbReference>
<dbReference type="PANTHER" id="PTHR45797:SF1">
    <property type="entry name" value="HELICASE ARIP4"/>
    <property type="match status" value="1"/>
</dbReference>
<keyword evidence="4 10" id="KW-0378">Hydrolase</keyword>
<keyword evidence="5" id="KW-0067">ATP-binding</keyword>
<evidence type="ECO:0000256" key="8">
    <source>
        <dbReference type="SAM" id="MobiDB-lite"/>
    </source>
</evidence>
<reference evidence="10" key="1">
    <citation type="submission" date="2019-03" db="EMBL/GenBank/DDBJ databases">
        <title>Improved annotation for the trematode Fasciola hepatica.</title>
        <authorList>
            <person name="Choi Y.-J."/>
            <person name="Martin J."/>
            <person name="Mitreva M."/>
        </authorList>
    </citation>
    <scope>NUCLEOTIDE SEQUENCE [LARGE SCALE GENOMIC DNA]</scope>
</reference>
<dbReference type="GO" id="GO:0005634">
    <property type="term" value="C:nucleus"/>
    <property type="evidence" value="ECO:0007669"/>
    <property type="project" value="UniProtKB-SubCell"/>
</dbReference>
<feature type="compositionally biased region" description="Basic and acidic residues" evidence="8">
    <location>
        <begin position="56"/>
        <end position="73"/>
    </location>
</feature>
<keyword evidence="11" id="KW-1185">Reference proteome</keyword>
<feature type="compositionally biased region" description="Polar residues" evidence="8">
    <location>
        <begin position="397"/>
        <end position="406"/>
    </location>
</feature>
<feature type="region of interest" description="Disordered" evidence="8">
    <location>
        <begin position="383"/>
        <end position="463"/>
    </location>
</feature>
<evidence type="ECO:0000256" key="1">
    <source>
        <dbReference type="ARBA" id="ARBA00004123"/>
    </source>
</evidence>
<feature type="domain" description="SNF2 N-terminal" evidence="9">
    <location>
        <begin position="299"/>
        <end position="394"/>
    </location>
</feature>
<keyword evidence="4 10" id="KW-0347">Helicase</keyword>
<comment type="subcellular location">
    <subcellularLocation>
        <location evidence="1">Nucleus</location>
    </subcellularLocation>
</comment>
<feature type="compositionally biased region" description="Polar residues" evidence="8">
    <location>
        <begin position="452"/>
        <end position="463"/>
    </location>
</feature>
<evidence type="ECO:0000256" key="2">
    <source>
        <dbReference type="ARBA" id="ARBA00007025"/>
    </source>
</evidence>
<feature type="compositionally biased region" description="Polar residues" evidence="8">
    <location>
        <begin position="433"/>
        <end position="445"/>
    </location>
</feature>
<dbReference type="GO" id="GO:0004386">
    <property type="term" value="F:helicase activity"/>
    <property type="evidence" value="ECO:0007669"/>
    <property type="project" value="UniProtKB-KW"/>
</dbReference>
<dbReference type="AlphaFoldDB" id="A0A4E0RVZ7"/>
<keyword evidence="7" id="KW-0539">Nucleus</keyword>
<gene>
    <name evidence="10" type="ORF">D915_010329</name>
</gene>
<dbReference type="GO" id="GO:0003677">
    <property type="term" value="F:DNA binding"/>
    <property type="evidence" value="ECO:0007669"/>
    <property type="project" value="UniProtKB-KW"/>
</dbReference>
<dbReference type="InterPro" id="IPR038718">
    <property type="entry name" value="SNF2-like_sf"/>
</dbReference>
<comment type="similarity">
    <text evidence="2">Belongs to the SNF2/RAD54 helicase family.</text>
</comment>
<evidence type="ECO:0000256" key="3">
    <source>
        <dbReference type="ARBA" id="ARBA00022741"/>
    </source>
</evidence>
<dbReference type="GO" id="GO:0016887">
    <property type="term" value="F:ATP hydrolysis activity"/>
    <property type="evidence" value="ECO:0007669"/>
    <property type="project" value="InterPro"/>
</dbReference>
<dbReference type="InterPro" id="IPR000330">
    <property type="entry name" value="SNF2_N"/>
</dbReference>
<dbReference type="EMBL" id="JXXN02007565">
    <property type="protein sequence ID" value="THD19050.1"/>
    <property type="molecule type" value="Genomic_DNA"/>
</dbReference>
<name>A0A4E0RVZ7_FASHE</name>
<evidence type="ECO:0000313" key="11">
    <source>
        <dbReference type="Proteomes" id="UP000230066"/>
    </source>
</evidence>
<dbReference type="GO" id="GO:0005524">
    <property type="term" value="F:ATP binding"/>
    <property type="evidence" value="ECO:0007669"/>
    <property type="project" value="UniProtKB-KW"/>
</dbReference>
<evidence type="ECO:0000256" key="4">
    <source>
        <dbReference type="ARBA" id="ARBA00022806"/>
    </source>
</evidence>
<dbReference type="InterPro" id="IPR027417">
    <property type="entry name" value="P-loop_NTPase"/>
</dbReference>
<proteinExistence type="inferred from homology"/>
<feature type="region of interest" description="Disordered" evidence="8">
    <location>
        <begin position="128"/>
        <end position="228"/>
    </location>
</feature>